<dbReference type="AlphaFoldDB" id="A0A9W4XUN9"/>
<dbReference type="EMBL" id="CAOQHR010000004">
    <property type="protein sequence ID" value="CAI6333532.1"/>
    <property type="molecule type" value="Genomic_DNA"/>
</dbReference>
<dbReference type="Proteomes" id="UP001152607">
    <property type="component" value="Unassembled WGS sequence"/>
</dbReference>
<name>A0A9W4XUN9_9PLEO</name>
<organism evidence="2 3">
    <name type="scientific">Periconia digitata</name>
    <dbReference type="NCBI Taxonomy" id="1303443"/>
    <lineage>
        <taxon>Eukaryota</taxon>
        <taxon>Fungi</taxon>
        <taxon>Dikarya</taxon>
        <taxon>Ascomycota</taxon>
        <taxon>Pezizomycotina</taxon>
        <taxon>Dothideomycetes</taxon>
        <taxon>Pleosporomycetidae</taxon>
        <taxon>Pleosporales</taxon>
        <taxon>Massarineae</taxon>
        <taxon>Periconiaceae</taxon>
        <taxon>Periconia</taxon>
    </lineage>
</organism>
<proteinExistence type="predicted"/>
<feature type="region of interest" description="Disordered" evidence="1">
    <location>
        <begin position="1"/>
        <end position="86"/>
    </location>
</feature>
<protein>
    <submittedName>
        <fullName evidence="2">Uncharacterized protein</fullName>
    </submittedName>
</protein>
<gene>
    <name evidence="2" type="ORF">PDIGIT_LOCUS6574</name>
</gene>
<keyword evidence="3" id="KW-1185">Reference proteome</keyword>
<feature type="region of interest" description="Disordered" evidence="1">
    <location>
        <begin position="109"/>
        <end position="138"/>
    </location>
</feature>
<evidence type="ECO:0000313" key="2">
    <source>
        <dbReference type="EMBL" id="CAI6333532.1"/>
    </source>
</evidence>
<evidence type="ECO:0000256" key="1">
    <source>
        <dbReference type="SAM" id="MobiDB-lite"/>
    </source>
</evidence>
<feature type="compositionally biased region" description="Polar residues" evidence="1">
    <location>
        <begin position="11"/>
        <end position="23"/>
    </location>
</feature>
<feature type="compositionally biased region" description="Low complexity" evidence="1">
    <location>
        <begin position="32"/>
        <end position="56"/>
    </location>
</feature>
<comment type="caution">
    <text evidence="2">The sequence shown here is derived from an EMBL/GenBank/DDBJ whole genome shotgun (WGS) entry which is preliminary data.</text>
</comment>
<evidence type="ECO:0000313" key="3">
    <source>
        <dbReference type="Proteomes" id="UP001152607"/>
    </source>
</evidence>
<sequence length="138" mass="15893">MSGQKKDIEMSAQNRSTNPATDKSASEPPPYYNSEPSSQPPTYKTPTTQKSQSQSSRQHASVASINAVLASPEVVSPDVASRERKEKLPWRTRWKDWWKSWEIVDEDQRWQPDSGSQPKLNYWGARVDGKQTRERRFK</sequence>
<reference evidence="2" key="1">
    <citation type="submission" date="2023-01" db="EMBL/GenBank/DDBJ databases">
        <authorList>
            <person name="Van Ghelder C."/>
            <person name="Rancurel C."/>
        </authorList>
    </citation>
    <scope>NUCLEOTIDE SEQUENCE</scope>
    <source>
        <strain evidence="2">CNCM I-4278</strain>
    </source>
</reference>
<dbReference type="OrthoDB" id="3799998at2759"/>
<feature type="compositionally biased region" description="Basic and acidic residues" evidence="1">
    <location>
        <begin position="127"/>
        <end position="138"/>
    </location>
</feature>
<accession>A0A9W4XUN9</accession>